<proteinExistence type="predicted"/>
<keyword evidence="2" id="KW-1185">Reference proteome</keyword>
<comment type="caution">
    <text evidence="1">The sequence shown here is derived from an EMBL/GenBank/DDBJ whole genome shotgun (WGS) entry which is preliminary data.</text>
</comment>
<evidence type="ECO:0000313" key="1">
    <source>
        <dbReference type="EMBL" id="TGD80855.1"/>
    </source>
</evidence>
<reference evidence="1 2" key="1">
    <citation type="submission" date="2019-04" db="EMBL/GenBank/DDBJ databases">
        <authorList>
            <person name="Feng G."/>
            <person name="Zhang J."/>
            <person name="Zhu H."/>
        </authorList>
    </citation>
    <scope>NUCLEOTIDE SEQUENCE [LARGE SCALE GENOMIC DNA]</scope>
    <source>
        <strain evidence="1 2">JCM 19491</strain>
    </source>
</reference>
<evidence type="ECO:0008006" key="3">
    <source>
        <dbReference type="Google" id="ProtNLM"/>
    </source>
</evidence>
<dbReference type="RefSeq" id="WP_135530997.1">
    <property type="nucleotide sequence ID" value="NZ_SRKZ01000003.1"/>
</dbReference>
<dbReference type="EMBL" id="SRKZ01000003">
    <property type="protein sequence ID" value="TGD80855.1"/>
    <property type="molecule type" value="Genomic_DNA"/>
</dbReference>
<accession>A0A4Z0MNR8</accession>
<dbReference type="OrthoDB" id="887094at2"/>
<evidence type="ECO:0000313" key="2">
    <source>
        <dbReference type="Proteomes" id="UP000298284"/>
    </source>
</evidence>
<gene>
    <name evidence="1" type="ORF">EU557_13725</name>
</gene>
<dbReference type="Proteomes" id="UP000298284">
    <property type="component" value="Unassembled WGS sequence"/>
</dbReference>
<organism evidence="1 2">
    <name type="scientific">Hymenobacter wooponensis</name>
    <dbReference type="NCBI Taxonomy" id="1525360"/>
    <lineage>
        <taxon>Bacteria</taxon>
        <taxon>Pseudomonadati</taxon>
        <taxon>Bacteroidota</taxon>
        <taxon>Cytophagia</taxon>
        <taxon>Cytophagales</taxon>
        <taxon>Hymenobacteraceae</taxon>
        <taxon>Hymenobacter</taxon>
    </lineage>
</organism>
<sequence>MRSAYFPAPPVSLSSPDQQGWLQRLQEAERVVGITEAGTPQVTAETLSLWQRYVLGELTLEQLLVLQCQRLRVR</sequence>
<protein>
    <recommendedName>
        <fullName evidence="3">Antitoxin VbhA domain-containing protein</fullName>
    </recommendedName>
</protein>
<dbReference type="AlphaFoldDB" id="A0A4Z0MNR8"/>
<name>A0A4Z0MNR8_9BACT</name>